<accession>A0ACB0DPT8</accession>
<reference evidence="1" key="1">
    <citation type="submission" date="2023-05" db="EMBL/GenBank/DDBJ databases">
        <authorList>
            <consortium name="ELIXIR-Norway"/>
        </authorList>
    </citation>
    <scope>NUCLEOTIDE SEQUENCE</scope>
</reference>
<organism evidence="1 2">
    <name type="scientific">Rangifer tarandus platyrhynchus</name>
    <name type="common">Svalbard reindeer</name>
    <dbReference type="NCBI Taxonomy" id="3082113"/>
    <lineage>
        <taxon>Eukaryota</taxon>
        <taxon>Metazoa</taxon>
        <taxon>Chordata</taxon>
        <taxon>Craniata</taxon>
        <taxon>Vertebrata</taxon>
        <taxon>Euteleostomi</taxon>
        <taxon>Mammalia</taxon>
        <taxon>Eutheria</taxon>
        <taxon>Laurasiatheria</taxon>
        <taxon>Artiodactyla</taxon>
        <taxon>Ruminantia</taxon>
        <taxon>Pecora</taxon>
        <taxon>Cervidae</taxon>
        <taxon>Odocoileinae</taxon>
        <taxon>Rangifer</taxon>
    </lineage>
</organism>
<dbReference type="EMBL" id="OX596085">
    <property type="protein sequence ID" value="CAI9690256.1"/>
    <property type="molecule type" value="Genomic_DNA"/>
</dbReference>
<protein>
    <submittedName>
        <fullName evidence="1">Uncharacterized protein</fullName>
    </submittedName>
</protein>
<evidence type="ECO:0000313" key="1">
    <source>
        <dbReference type="EMBL" id="CAI9690256.1"/>
    </source>
</evidence>
<sequence length="124" mass="13459">MHNEPGEPTHDEPCEPTHDEPQSCRRGLSRPVGEGQVTLPLYGRQTRPQSQGVTRAGRGRNKGREAEDGSGHGSSRIRGCERRQACDYRGQDGAHLKDDGWSRRAGGKWGGTAGEALVCNLGVR</sequence>
<name>A0ACB0DPT8_RANTA</name>
<evidence type="ECO:0000313" key="2">
    <source>
        <dbReference type="Proteomes" id="UP001162501"/>
    </source>
</evidence>
<gene>
    <name evidence="1" type="ORF">MRATA1EN3_LOCUS1469</name>
</gene>
<proteinExistence type="predicted"/>
<dbReference type="Proteomes" id="UP001162501">
    <property type="component" value="Chromosome 1"/>
</dbReference>